<evidence type="ECO:0008006" key="3">
    <source>
        <dbReference type="Google" id="ProtNLM"/>
    </source>
</evidence>
<name>A0ABD2IHA8_HETSC</name>
<proteinExistence type="predicted"/>
<protein>
    <recommendedName>
        <fullName evidence="3">ShKT domain-containing protein</fullName>
    </recommendedName>
</protein>
<organism evidence="1 2">
    <name type="scientific">Heterodera schachtii</name>
    <name type="common">Sugarbeet cyst nematode worm</name>
    <name type="synonym">Tylenchus schachtii</name>
    <dbReference type="NCBI Taxonomy" id="97005"/>
    <lineage>
        <taxon>Eukaryota</taxon>
        <taxon>Metazoa</taxon>
        <taxon>Ecdysozoa</taxon>
        <taxon>Nematoda</taxon>
        <taxon>Chromadorea</taxon>
        <taxon>Rhabditida</taxon>
        <taxon>Tylenchina</taxon>
        <taxon>Tylenchomorpha</taxon>
        <taxon>Tylenchoidea</taxon>
        <taxon>Heteroderidae</taxon>
        <taxon>Heteroderinae</taxon>
        <taxon>Heterodera</taxon>
    </lineage>
</organism>
<gene>
    <name evidence="1" type="ORF">niasHS_013229</name>
</gene>
<dbReference type="Proteomes" id="UP001620645">
    <property type="component" value="Unassembled WGS sequence"/>
</dbReference>
<reference evidence="1 2" key="1">
    <citation type="submission" date="2024-10" db="EMBL/GenBank/DDBJ databases">
        <authorList>
            <person name="Kim D."/>
        </authorList>
    </citation>
    <scope>NUCLEOTIDE SEQUENCE [LARGE SCALE GENOMIC DNA]</scope>
    <source>
        <strain evidence="1">Taebaek</strain>
    </source>
</reference>
<dbReference type="AlphaFoldDB" id="A0ABD2IHA8"/>
<keyword evidence="2" id="KW-1185">Reference proteome</keyword>
<evidence type="ECO:0000313" key="1">
    <source>
        <dbReference type="EMBL" id="KAL3077240.1"/>
    </source>
</evidence>
<dbReference type="EMBL" id="JBICCN010000327">
    <property type="protein sequence ID" value="KAL3077240.1"/>
    <property type="molecule type" value="Genomic_DNA"/>
</dbReference>
<sequence>MSEQYSQLQSEYEQMQSQCTKKEDGQVVVPKPNFPTPCSDNLMNGNCTDPSYMKTCLDPNYNALSMSKCCITCTKVRTAVTASLNISISFSSSSSSSSSQTQNGK</sequence>
<accession>A0ABD2IHA8</accession>
<comment type="caution">
    <text evidence="1">The sequence shown here is derived from an EMBL/GenBank/DDBJ whole genome shotgun (WGS) entry which is preliminary data.</text>
</comment>
<evidence type="ECO:0000313" key="2">
    <source>
        <dbReference type="Proteomes" id="UP001620645"/>
    </source>
</evidence>